<feature type="signal peptide" evidence="1">
    <location>
        <begin position="1"/>
        <end position="29"/>
    </location>
</feature>
<dbReference type="Proteomes" id="UP001278571">
    <property type="component" value="Unassembled WGS sequence"/>
</dbReference>
<evidence type="ECO:0000313" key="2">
    <source>
        <dbReference type="EMBL" id="MDX2297418.1"/>
    </source>
</evidence>
<dbReference type="PANTHER" id="PTHR31460">
    <property type="match status" value="1"/>
</dbReference>
<dbReference type="EMBL" id="JAWJZF010000517">
    <property type="protein sequence ID" value="MDX2297418.1"/>
    <property type="molecule type" value="Genomic_DNA"/>
</dbReference>
<evidence type="ECO:0000256" key="1">
    <source>
        <dbReference type="SAM" id="SignalP"/>
    </source>
</evidence>
<dbReference type="Gene3D" id="2.130.10.10">
    <property type="entry name" value="YVTN repeat-like/Quinoprotein amine dehydrogenase"/>
    <property type="match status" value="2"/>
</dbReference>
<keyword evidence="1" id="KW-0732">Signal</keyword>
<keyword evidence="3" id="KW-1185">Reference proteome</keyword>
<gene>
    <name evidence="2" type="ORF">R2363_35215</name>
</gene>
<proteinExistence type="predicted"/>
<reference evidence="2 3" key="1">
    <citation type="submission" date="2023-10" db="EMBL/GenBank/DDBJ databases">
        <authorList>
            <person name="Wang X.X."/>
        </authorList>
    </citation>
    <scope>NUCLEOTIDE SEQUENCE [LARGE SCALE GENOMIC DNA]</scope>
    <source>
        <strain evidence="2 3">NBRC 12816</strain>
    </source>
</reference>
<name>A0ABU4KI23_9ACTN</name>
<dbReference type="PROSITE" id="PS51318">
    <property type="entry name" value="TAT"/>
    <property type="match status" value="1"/>
</dbReference>
<dbReference type="InterPro" id="IPR015943">
    <property type="entry name" value="WD40/YVTN_repeat-like_dom_sf"/>
</dbReference>
<accession>A0ABU4KI23</accession>
<sequence>MSHSIRRRTFLTTSAAVLAAAATAQGAGAAAADHARAPRITTAFALTGDRVYPEGIALDPRNGDVYVGSYADGSVQRAVPGARSAEVFLPAGADGRATANGLRVDAAGRLWVTDSTSGVAVYDVRDRALLARFDLPDDAPRFVNDLVVTPDGTAYLTDSIRAVVYRVTPADLASARGGRAPLTPRYDLKGLLTPRPVDGFSLNGIATDGRRLYVVDMPVGELFRIDLRSGTVRRTALHGGDLTHGDGLELVGRTLWVAHNRTDTVSRWRLTPDGGAAHRERLLTDPALGIPTTLVRDRGRLLVVRSQFDKGGPMGPGTPATPFTVADVRGI</sequence>
<dbReference type="InterPro" id="IPR006311">
    <property type="entry name" value="TAT_signal"/>
</dbReference>
<dbReference type="PANTHER" id="PTHR31460:SF3">
    <property type="entry name" value="MESOCENTIN"/>
    <property type="match status" value="1"/>
</dbReference>
<protein>
    <submittedName>
        <fullName evidence="2">Superoxide dismutase</fullName>
    </submittedName>
</protein>
<dbReference type="InterPro" id="IPR053224">
    <property type="entry name" value="Sensory_adhesion_molecule"/>
</dbReference>
<dbReference type="RefSeq" id="WP_319013542.1">
    <property type="nucleotide sequence ID" value="NZ_JAWJZF010000517.1"/>
</dbReference>
<dbReference type="SUPFAM" id="SSF63829">
    <property type="entry name" value="Calcium-dependent phosphotriesterase"/>
    <property type="match status" value="1"/>
</dbReference>
<evidence type="ECO:0000313" key="3">
    <source>
        <dbReference type="Proteomes" id="UP001278571"/>
    </source>
</evidence>
<comment type="caution">
    <text evidence="2">The sequence shown here is derived from an EMBL/GenBank/DDBJ whole genome shotgun (WGS) entry which is preliminary data.</text>
</comment>
<organism evidence="2 3">
    <name type="scientific">Streptomyces roseolus</name>
    <dbReference type="NCBI Taxonomy" id="67358"/>
    <lineage>
        <taxon>Bacteria</taxon>
        <taxon>Bacillati</taxon>
        <taxon>Actinomycetota</taxon>
        <taxon>Actinomycetes</taxon>
        <taxon>Kitasatosporales</taxon>
        <taxon>Streptomycetaceae</taxon>
        <taxon>Streptomyces</taxon>
    </lineage>
</organism>
<feature type="chain" id="PRO_5047023030" evidence="1">
    <location>
        <begin position="30"/>
        <end position="331"/>
    </location>
</feature>